<reference evidence="13" key="4">
    <citation type="journal article" date="2022" name="Res Sq">
        <title>Comparative Genomics Reveals Insights into the Divergent Evolution of Astigmatic Mites and Household Pest Adaptations.</title>
        <authorList>
            <person name="Xiong Q."/>
            <person name="Wan A.T.-Y."/>
            <person name="Liu X.-Y."/>
            <person name="Fung C.S.-H."/>
            <person name="Xiao X."/>
            <person name="Malainual N."/>
            <person name="Hou J."/>
            <person name="Wang L."/>
            <person name="Wang M."/>
            <person name="Yang K."/>
            <person name="Cui Y."/>
            <person name="Leung E."/>
            <person name="Nong W."/>
            <person name="Shin S.-K."/>
            <person name="Au S."/>
            <person name="Jeong K.Y."/>
            <person name="Chew F.T."/>
            <person name="Hui J."/>
            <person name="Leung T.F."/>
            <person name="Tungtrongchitr A."/>
            <person name="Zhong N."/>
            <person name="Liu Z."/>
            <person name="Tsui S."/>
        </authorList>
    </citation>
    <scope>NUCLEOTIDE SEQUENCE</scope>
    <source>
        <strain evidence="13">Derf</strain>
        <tissue evidence="13">Whole organism</tissue>
    </source>
</reference>
<keyword evidence="8 9" id="KW-0472">Membrane</keyword>
<dbReference type="SUPFAM" id="SSF81531">
    <property type="entry name" value="Non-heme 11 kDa protein of cytochrome bc1 complex (Ubiquinol-cytochrome c reductase)"/>
    <property type="match status" value="1"/>
</dbReference>
<gene>
    <name evidence="13" type="ORF">DERF_013601</name>
    <name evidence="12" type="ORF">HUG17_1049</name>
</gene>
<evidence type="ECO:0000256" key="2">
    <source>
        <dbReference type="ARBA" id="ARBA00006498"/>
    </source>
</evidence>
<dbReference type="PIRSF" id="PIRSF000019">
    <property type="entry name" value="Bc1_11K"/>
    <property type="match status" value="1"/>
</dbReference>
<reference evidence="12" key="2">
    <citation type="submission" date="2020-06" db="EMBL/GenBank/DDBJ databases">
        <authorList>
            <person name="Ji K."/>
            <person name="Li J."/>
        </authorList>
    </citation>
    <scope>NUCLEOTIDE SEQUENCE</scope>
    <source>
        <strain evidence="12">JKM2019</strain>
        <tissue evidence="12">Whole body</tissue>
    </source>
</reference>
<dbReference type="InterPro" id="IPR036811">
    <property type="entry name" value="Ubol_cytC_Rdtase_hinge_dom_sf"/>
</dbReference>
<dbReference type="Pfam" id="PF02320">
    <property type="entry name" value="UCR_hinge"/>
    <property type="match status" value="1"/>
</dbReference>
<dbReference type="PANTHER" id="PTHR15336">
    <property type="entry name" value="UBIQUINOL-CYTOCHROME C REDUCTASE COMPLEX 7.8 KDA PROTEIN"/>
    <property type="match status" value="1"/>
</dbReference>
<protein>
    <recommendedName>
        <fullName evidence="9">Cytochrome b-c1 complex subunit 6</fullName>
    </recommendedName>
</protein>
<name>A0A922L0Q4_DERFA</name>
<evidence type="ECO:0000256" key="5">
    <source>
        <dbReference type="ARBA" id="ARBA00022792"/>
    </source>
</evidence>
<evidence type="ECO:0000256" key="8">
    <source>
        <dbReference type="ARBA" id="ARBA00023136"/>
    </source>
</evidence>
<evidence type="ECO:0000256" key="7">
    <source>
        <dbReference type="ARBA" id="ARBA00023128"/>
    </source>
</evidence>
<keyword evidence="14" id="KW-1185">Reference proteome</keyword>
<evidence type="ECO:0000256" key="4">
    <source>
        <dbReference type="ARBA" id="ARBA00022660"/>
    </source>
</evidence>
<evidence type="ECO:0000313" key="12">
    <source>
        <dbReference type="EMBL" id="KAH7645511.1"/>
    </source>
</evidence>
<feature type="disulfide bond" evidence="10">
    <location>
        <begin position="29"/>
        <end position="72"/>
    </location>
</feature>
<dbReference type="AlphaFoldDB" id="A0A922L0Q4"/>
<accession>A0A922L0Q4</accession>
<proteinExistence type="inferred from homology"/>
<evidence type="ECO:0000313" key="13">
    <source>
        <dbReference type="EMBL" id="KAH9497627.1"/>
    </source>
</evidence>
<dbReference type="FunFam" id="1.10.287.20:FF:000004">
    <property type="entry name" value="Cytochrome b-c1 complex subunit 6"/>
    <property type="match status" value="1"/>
</dbReference>
<comment type="subcellular location">
    <subcellularLocation>
        <location evidence="1">Mitochondrion inner membrane</location>
        <topology evidence="1">Peripheral membrane protein</topology>
        <orientation evidence="1">Intermembrane side</orientation>
    </subcellularLocation>
</comment>
<dbReference type="EMBL" id="SDOV01000001">
    <property type="protein sequence ID" value="KAH7645511.1"/>
    <property type="molecule type" value="Genomic_DNA"/>
</dbReference>
<feature type="disulfide bond" evidence="10">
    <location>
        <begin position="44"/>
        <end position="58"/>
    </location>
</feature>
<comment type="similarity">
    <text evidence="2 9">Belongs to the UQCRH/QCR6 family.</text>
</comment>
<organism evidence="13 14">
    <name type="scientific">Dermatophagoides farinae</name>
    <name type="common">American house dust mite</name>
    <dbReference type="NCBI Taxonomy" id="6954"/>
    <lineage>
        <taxon>Eukaryota</taxon>
        <taxon>Metazoa</taxon>
        <taxon>Ecdysozoa</taxon>
        <taxon>Arthropoda</taxon>
        <taxon>Chelicerata</taxon>
        <taxon>Arachnida</taxon>
        <taxon>Acari</taxon>
        <taxon>Acariformes</taxon>
        <taxon>Sarcoptiformes</taxon>
        <taxon>Astigmata</taxon>
        <taxon>Psoroptidia</taxon>
        <taxon>Analgoidea</taxon>
        <taxon>Pyroglyphidae</taxon>
        <taxon>Dermatophagoidinae</taxon>
        <taxon>Dermatophagoides</taxon>
    </lineage>
</organism>
<dbReference type="Gene3D" id="1.10.287.20">
    <property type="entry name" value="Ubiquinol-cytochrome C reductase hinge domain"/>
    <property type="match status" value="1"/>
</dbReference>
<dbReference type="Proteomes" id="UP000828236">
    <property type="component" value="Unassembled WGS sequence"/>
</dbReference>
<evidence type="ECO:0000256" key="9">
    <source>
        <dbReference type="PIRNR" id="PIRNR000019"/>
    </source>
</evidence>
<dbReference type="InterPro" id="IPR023184">
    <property type="entry name" value="Ubol_cytC_Rdtase_hinge_dom"/>
</dbReference>
<feature type="domain" description="Ubiquinol-cytochrome C reductase hinge" evidence="11">
    <location>
        <begin position="20"/>
        <end position="81"/>
    </location>
</feature>
<evidence type="ECO:0000256" key="6">
    <source>
        <dbReference type="ARBA" id="ARBA00022982"/>
    </source>
</evidence>
<dbReference type="GO" id="GO:0005743">
    <property type="term" value="C:mitochondrial inner membrane"/>
    <property type="evidence" value="ECO:0007669"/>
    <property type="project" value="UniProtKB-SubCell"/>
</dbReference>
<keyword evidence="3 9" id="KW-0813">Transport</keyword>
<reference evidence="13" key="1">
    <citation type="submission" date="2013-05" db="EMBL/GenBank/DDBJ databases">
        <authorList>
            <person name="Yim A.K.Y."/>
            <person name="Chan T.F."/>
            <person name="Ji K.M."/>
            <person name="Liu X.Y."/>
            <person name="Zhou J.W."/>
            <person name="Li R.Q."/>
            <person name="Yang K.Y."/>
            <person name="Li J."/>
            <person name="Li M."/>
            <person name="Law P.T.W."/>
            <person name="Wu Y.L."/>
            <person name="Cai Z.L."/>
            <person name="Qin H."/>
            <person name="Bao Y."/>
            <person name="Leung R.K.K."/>
            <person name="Ng P.K.S."/>
            <person name="Zou J."/>
            <person name="Zhong X.J."/>
            <person name="Ran P.X."/>
            <person name="Zhong N.S."/>
            <person name="Liu Z.G."/>
            <person name="Tsui S.K.W."/>
        </authorList>
    </citation>
    <scope>NUCLEOTIDE SEQUENCE</scope>
    <source>
        <strain evidence="13">Derf</strain>
        <tissue evidence="13">Whole organism</tissue>
    </source>
</reference>
<keyword evidence="6 9" id="KW-0249">Electron transport</keyword>
<evidence type="ECO:0000256" key="1">
    <source>
        <dbReference type="ARBA" id="ARBA00004137"/>
    </source>
</evidence>
<reference evidence="12" key="3">
    <citation type="journal article" date="2021" name="World Allergy Organ. J.">
        <title>Chromosome-level assembly of Dermatophagoides farinae genome and transcriptome reveals two novel allergens Der f 37 and Der f 39.</title>
        <authorList>
            <person name="Chen J."/>
            <person name="Cai Z."/>
            <person name="Fan D."/>
            <person name="Hu J."/>
            <person name="Hou Y."/>
            <person name="He Y."/>
            <person name="Zhang Z."/>
            <person name="Zhao Z."/>
            <person name="Gao P."/>
            <person name="Hu W."/>
            <person name="Sun J."/>
            <person name="Li J."/>
            <person name="Ji K."/>
        </authorList>
    </citation>
    <scope>NUCLEOTIDE SEQUENCE</scope>
    <source>
        <strain evidence="12">JKM2019</strain>
    </source>
</reference>
<comment type="caution">
    <text evidence="13">The sequence shown here is derived from an EMBL/GenBank/DDBJ whole genome shotgun (WGS) entry which is preliminary data.</text>
</comment>
<keyword evidence="7 9" id="KW-0496">Mitochondrion</keyword>
<keyword evidence="10" id="KW-1015">Disulfide bond</keyword>
<keyword evidence="5 9" id="KW-0999">Mitochondrion inner membrane</keyword>
<keyword evidence="4 9" id="KW-0679">Respiratory chain</keyword>
<evidence type="ECO:0000256" key="3">
    <source>
        <dbReference type="ARBA" id="ARBA00022448"/>
    </source>
</evidence>
<sequence>MDKVIPKVHAEEEEEEELVDPMNVLRERCTTEHCQSLKDKYEACNDRVNSKSATAENCFEEIVDFLHCVDHCVAPKLFSKLV</sequence>
<evidence type="ECO:0000256" key="10">
    <source>
        <dbReference type="PIRSR" id="PIRSR000019-1"/>
    </source>
</evidence>
<dbReference type="GO" id="GO:0006122">
    <property type="term" value="P:mitochondrial electron transport, ubiquinol to cytochrome c"/>
    <property type="evidence" value="ECO:0007669"/>
    <property type="project" value="InterPro"/>
</dbReference>
<dbReference type="InterPro" id="IPR003422">
    <property type="entry name" value="Cyt_b-c1_6"/>
</dbReference>
<evidence type="ECO:0000313" key="14">
    <source>
        <dbReference type="Proteomes" id="UP000790347"/>
    </source>
</evidence>
<comment type="function">
    <text evidence="9">Component of the ubiquinol-cytochrome c oxidoreductase, a multisubunit transmembrane complex that is part of the mitochondrial electron transport chain which drives oxidative phosphorylation.</text>
</comment>
<evidence type="ECO:0000259" key="11">
    <source>
        <dbReference type="Pfam" id="PF02320"/>
    </source>
</evidence>
<dbReference type="PANTHER" id="PTHR15336:SF0">
    <property type="entry name" value="CYTOCHROME B-C1 COMPLEX SUBUNIT 6, MITOCHONDRIAL"/>
    <property type="match status" value="1"/>
</dbReference>
<dbReference type="EMBL" id="ASGP02000007">
    <property type="protein sequence ID" value="KAH9497627.1"/>
    <property type="molecule type" value="Genomic_DNA"/>
</dbReference>
<dbReference type="Proteomes" id="UP000790347">
    <property type="component" value="Unassembled WGS sequence"/>
</dbReference>